<name>A0AAN6SC20_9PEZI</name>
<feature type="non-terminal residue" evidence="2">
    <location>
        <position position="886"/>
    </location>
</feature>
<gene>
    <name evidence="2" type="ORF">QBC32DRAFT_247271</name>
</gene>
<feature type="compositionally biased region" description="Polar residues" evidence="1">
    <location>
        <begin position="157"/>
        <end position="172"/>
    </location>
</feature>
<feature type="region of interest" description="Disordered" evidence="1">
    <location>
        <begin position="790"/>
        <end position="809"/>
    </location>
</feature>
<dbReference type="AlphaFoldDB" id="A0AAN6SC20"/>
<feature type="region of interest" description="Disordered" evidence="1">
    <location>
        <begin position="226"/>
        <end position="245"/>
    </location>
</feature>
<feature type="compositionally biased region" description="Low complexity" evidence="1">
    <location>
        <begin position="483"/>
        <end position="494"/>
    </location>
</feature>
<comment type="caution">
    <text evidence="2">The sequence shown here is derived from an EMBL/GenBank/DDBJ whole genome shotgun (WGS) entry which is preliminary data.</text>
</comment>
<feature type="compositionally biased region" description="Low complexity" evidence="1">
    <location>
        <begin position="625"/>
        <end position="649"/>
    </location>
</feature>
<keyword evidence="3" id="KW-1185">Reference proteome</keyword>
<dbReference type="Proteomes" id="UP001303222">
    <property type="component" value="Unassembled WGS sequence"/>
</dbReference>
<reference evidence="2" key="2">
    <citation type="submission" date="2023-06" db="EMBL/GenBank/DDBJ databases">
        <authorList>
            <consortium name="Lawrence Berkeley National Laboratory"/>
            <person name="Mondo S.J."/>
            <person name="Hensen N."/>
            <person name="Bonometti L."/>
            <person name="Westerberg I."/>
            <person name="Brannstrom I.O."/>
            <person name="Guillou S."/>
            <person name="Cros-Aarteil S."/>
            <person name="Calhoun S."/>
            <person name="Haridas S."/>
            <person name="Kuo A."/>
            <person name="Pangilinan J."/>
            <person name="Riley R."/>
            <person name="Labutti K."/>
            <person name="Andreopoulos B."/>
            <person name="Lipzen A."/>
            <person name="Chen C."/>
            <person name="Yanf M."/>
            <person name="Daum C."/>
            <person name="Ng V."/>
            <person name="Clum A."/>
            <person name="Steindorff A."/>
            <person name="Ohm R."/>
            <person name="Martin F."/>
            <person name="Silar P."/>
            <person name="Natvig D."/>
            <person name="Lalanne C."/>
            <person name="Gautier V."/>
            <person name="Ament-Velasquez S.L."/>
            <person name="Kruys A."/>
            <person name="Hutchinson M.I."/>
            <person name="Powell A.J."/>
            <person name="Barry K."/>
            <person name="Miller A.N."/>
            <person name="Grigoriev I.V."/>
            <person name="Debuchy R."/>
            <person name="Gladieux P."/>
            <person name="Thoren M.H."/>
            <person name="Johannesson H."/>
        </authorList>
    </citation>
    <scope>NUCLEOTIDE SEQUENCE</scope>
    <source>
        <strain evidence="2">CBS 626.80</strain>
    </source>
</reference>
<reference evidence="2" key="1">
    <citation type="journal article" date="2023" name="Mol. Phylogenet. Evol.">
        <title>Genome-scale phylogeny and comparative genomics of the fungal order Sordariales.</title>
        <authorList>
            <person name="Hensen N."/>
            <person name="Bonometti L."/>
            <person name="Westerberg I."/>
            <person name="Brannstrom I.O."/>
            <person name="Guillou S."/>
            <person name="Cros-Aarteil S."/>
            <person name="Calhoun S."/>
            <person name="Haridas S."/>
            <person name="Kuo A."/>
            <person name="Mondo S."/>
            <person name="Pangilinan J."/>
            <person name="Riley R."/>
            <person name="LaButti K."/>
            <person name="Andreopoulos B."/>
            <person name="Lipzen A."/>
            <person name="Chen C."/>
            <person name="Yan M."/>
            <person name="Daum C."/>
            <person name="Ng V."/>
            <person name="Clum A."/>
            <person name="Steindorff A."/>
            <person name="Ohm R.A."/>
            <person name="Martin F."/>
            <person name="Silar P."/>
            <person name="Natvig D.O."/>
            <person name="Lalanne C."/>
            <person name="Gautier V."/>
            <person name="Ament-Velasquez S.L."/>
            <person name="Kruys A."/>
            <person name="Hutchinson M.I."/>
            <person name="Powell A.J."/>
            <person name="Barry K."/>
            <person name="Miller A.N."/>
            <person name="Grigoriev I.V."/>
            <person name="Debuchy R."/>
            <person name="Gladieux P."/>
            <person name="Hiltunen Thoren M."/>
            <person name="Johannesson H."/>
        </authorList>
    </citation>
    <scope>NUCLEOTIDE SEQUENCE</scope>
    <source>
        <strain evidence="2">CBS 626.80</strain>
    </source>
</reference>
<feature type="compositionally biased region" description="Low complexity" evidence="1">
    <location>
        <begin position="541"/>
        <end position="555"/>
    </location>
</feature>
<dbReference type="EMBL" id="MU859324">
    <property type="protein sequence ID" value="KAK3947673.1"/>
    <property type="molecule type" value="Genomic_DNA"/>
</dbReference>
<feature type="compositionally biased region" description="Pro residues" evidence="1">
    <location>
        <begin position="669"/>
        <end position="679"/>
    </location>
</feature>
<accession>A0AAN6SC20</accession>
<feature type="compositionally biased region" description="Polar residues" evidence="1">
    <location>
        <begin position="430"/>
        <end position="440"/>
    </location>
</feature>
<evidence type="ECO:0000313" key="2">
    <source>
        <dbReference type="EMBL" id="KAK3947673.1"/>
    </source>
</evidence>
<feature type="region of interest" description="Disordered" evidence="1">
    <location>
        <begin position="117"/>
        <end position="145"/>
    </location>
</feature>
<feature type="region of interest" description="Disordered" evidence="1">
    <location>
        <begin position="280"/>
        <end position="565"/>
    </location>
</feature>
<sequence>MSDSVQQEMDSVISAWESALNTIRQRKQELQAQLAGAAPRAQAVGVLRSFYETVNAVKDKLNQPTSVERGQVEASTAAASSAPATPAANKTLAEILVPENPVAVPSIPSTPECSEHFAATVEPESGSRSETQLDQSATPGPSPSTAAVIAAADTTYTPSPSVSIDTQSQEVINNNDDDDKGKNRPINTTPTKTTAQASGNNNINNINKSGSGSIPSKKDNIVNIKGKGKATAQSPSPSPDPFSAKTMDKITKTIRGNRFGARLPLIKPVSVLNFARATGTPFGRSVSGPSRLEQQQRAVTPEAMPEVEEESESSVYLSLMESDRGLSATPDASSTPGPAFARAAAVSAGAGAVDSPTPMVGKEQEQEELIAGADEGEGNAEVVDGKGEGETATFATAIGGSSSNGESGSGSGSNRDIVYSIEEVRGGDMNETQGSSNNVVEGTGENKTSITPTKTTTTQASGVGSIISKKDLKGKGKGKGNARSRSSSPGSPSPKNDNHKIVKNSKNKAAKSLQKNKENQPFSKHSGSLSVASSSKTAASNNDVNNNNNNKPTNNDKIQDEIVVKGPLLKGKGKTIDTPTPAPTTTITIDVDVHDMARVIDGTTATTGASASNINNVVDKTSKSASNSAISSSNTGNNNNNNNNNKASGSGRGTLPSKKDPKGKGKAIFPPPSLLPPPSTSTADPYVAPRSAVTPTTTADPSSPKTTKGDKVTKCPAARRRERKTIKRSVAKRGAHWAFKLEAPFALSTDDVEANRDKWFILCCTAHNCRSPNFGGKHPFRERRAVAHYAPPPSGDLDGSGAEEKAAGGRNSCLMEVDKDEREGMDVDVDVDVDEDGDGDVEMTEAEIFEKFGMEIVPDQKRWPVDEKWAMNHNTDLCKKKRSEER</sequence>
<feature type="compositionally biased region" description="Low complexity" evidence="1">
    <location>
        <begin position="198"/>
        <end position="215"/>
    </location>
</feature>
<feature type="compositionally biased region" description="Polar residues" evidence="1">
    <location>
        <begin position="693"/>
        <end position="706"/>
    </location>
</feature>
<proteinExistence type="predicted"/>
<feature type="compositionally biased region" description="Polar residues" evidence="1">
    <location>
        <begin position="126"/>
        <end position="145"/>
    </location>
</feature>
<feature type="region of interest" description="Disordered" evidence="1">
    <location>
        <begin position="625"/>
        <end position="726"/>
    </location>
</feature>
<feature type="compositionally biased region" description="Low complexity" evidence="1">
    <location>
        <begin position="448"/>
        <end position="458"/>
    </location>
</feature>
<organism evidence="2 3">
    <name type="scientific">Pseudoneurospora amorphoporcata</name>
    <dbReference type="NCBI Taxonomy" id="241081"/>
    <lineage>
        <taxon>Eukaryota</taxon>
        <taxon>Fungi</taxon>
        <taxon>Dikarya</taxon>
        <taxon>Ascomycota</taxon>
        <taxon>Pezizomycotina</taxon>
        <taxon>Sordariomycetes</taxon>
        <taxon>Sordariomycetidae</taxon>
        <taxon>Sordariales</taxon>
        <taxon>Sordariaceae</taxon>
        <taxon>Pseudoneurospora</taxon>
    </lineage>
</organism>
<feature type="region of interest" description="Disordered" evidence="1">
    <location>
        <begin position="157"/>
        <end position="217"/>
    </location>
</feature>
<evidence type="ECO:0000313" key="3">
    <source>
        <dbReference type="Proteomes" id="UP001303222"/>
    </source>
</evidence>
<feature type="compositionally biased region" description="Polar residues" evidence="1">
    <location>
        <begin position="185"/>
        <end position="197"/>
    </location>
</feature>
<feature type="compositionally biased region" description="Polar residues" evidence="1">
    <location>
        <begin position="519"/>
        <end position="540"/>
    </location>
</feature>
<feature type="compositionally biased region" description="Low complexity" evidence="1">
    <location>
        <begin position="337"/>
        <end position="352"/>
    </location>
</feature>
<evidence type="ECO:0000256" key="1">
    <source>
        <dbReference type="SAM" id="MobiDB-lite"/>
    </source>
</evidence>
<protein>
    <submittedName>
        <fullName evidence="2">Uncharacterized protein</fullName>
    </submittedName>
</protein>
<feature type="compositionally biased region" description="Basic residues" evidence="1">
    <location>
        <begin position="717"/>
        <end position="726"/>
    </location>
</feature>